<feature type="transmembrane region" description="Helical" evidence="8">
    <location>
        <begin position="38"/>
        <end position="58"/>
    </location>
</feature>
<feature type="domain" description="Trichome birefringence-like N-terminal" evidence="10">
    <location>
        <begin position="77"/>
        <end position="129"/>
    </location>
</feature>
<sequence length="414" mass="46834">MVSSAAWSFSRSSSARLSTRTTSFNSHRKWFPSAAASSLSLIAIVFLFSSLVCAFYLFTVWRIPAPDPEFFSGAGQYCDVFAGSWILDDAYPIYNSSECPFAERGFNCLGNGRNDTGYLRWRWKPSSCDIPRFDAREALRRLRGKRIVFVGDSMSRTQWESFICMLMTGVDDKQSVYEVNGNQISKTIGFLGVKFGGFNLSVEFFRSVFLVQQGLPPKQGPRRVRSTLKLDTLDVMNKRWMNSDVLVFNTGHWWTATKLFEIGCYFQFGGLLKLGLPVTAAFKMALETWASWVETSVNTNRTHVFLRTFEPSHWSDSKQKVCEVTDQPASEAIGDDRSEFGDIIREVVGKMRASVTVLNVTLMGKFRSDAHVGTWGYPSSILDCSHWCLPGVPDAWNELLLSSLFTNDWRKFGK</sequence>
<evidence type="ECO:0000256" key="3">
    <source>
        <dbReference type="ARBA" id="ARBA00022692"/>
    </source>
</evidence>
<evidence type="ECO:0000256" key="7">
    <source>
        <dbReference type="ARBA" id="ARBA00023136"/>
    </source>
</evidence>
<evidence type="ECO:0000313" key="11">
    <source>
        <dbReference type="Proteomes" id="UP001515500"/>
    </source>
</evidence>
<dbReference type="Pfam" id="PF13839">
    <property type="entry name" value="PC-Esterase"/>
    <property type="match status" value="1"/>
</dbReference>
<dbReference type="GeneID" id="120259149"/>
<evidence type="ECO:0000259" key="10">
    <source>
        <dbReference type="Pfam" id="PF14416"/>
    </source>
</evidence>
<evidence type="ECO:0000256" key="8">
    <source>
        <dbReference type="SAM" id="Phobius"/>
    </source>
</evidence>
<reference evidence="12" key="1">
    <citation type="submission" date="2025-08" db="UniProtKB">
        <authorList>
            <consortium name="RefSeq"/>
        </authorList>
    </citation>
    <scope>IDENTIFICATION</scope>
</reference>
<evidence type="ECO:0000259" key="9">
    <source>
        <dbReference type="Pfam" id="PF13839"/>
    </source>
</evidence>
<name>A0AB40B603_DIOCR</name>
<dbReference type="InterPro" id="IPR029962">
    <property type="entry name" value="TBL"/>
</dbReference>
<keyword evidence="11" id="KW-1185">Reference proteome</keyword>
<keyword evidence="6" id="KW-0333">Golgi apparatus</keyword>
<dbReference type="GO" id="GO:1990538">
    <property type="term" value="F:xylan O-acetyltransferase activity"/>
    <property type="evidence" value="ECO:0007669"/>
    <property type="project" value="UniProtKB-ARBA"/>
</dbReference>
<evidence type="ECO:0000256" key="5">
    <source>
        <dbReference type="ARBA" id="ARBA00022989"/>
    </source>
</evidence>
<protein>
    <submittedName>
        <fullName evidence="12">Protein trichome berefringence-like 7</fullName>
    </submittedName>
</protein>
<organism evidence="11 12">
    <name type="scientific">Dioscorea cayennensis subsp. rotundata</name>
    <name type="common">White Guinea yam</name>
    <name type="synonym">Dioscorea rotundata</name>
    <dbReference type="NCBI Taxonomy" id="55577"/>
    <lineage>
        <taxon>Eukaryota</taxon>
        <taxon>Viridiplantae</taxon>
        <taxon>Streptophyta</taxon>
        <taxon>Embryophyta</taxon>
        <taxon>Tracheophyta</taxon>
        <taxon>Spermatophyta</taxon>
        <taxon>Magnoliopsida</taxon>
        <taxon>Liliopsida</taxon>
        <taxon>Dioscoreales</taxon>
        <taxon>Dioscoreaceae</taxon>
        <taxon>Dioscorea</taxon>
    </lineage>
</organism>
<evidence type="ECO:0000313" key="12">
    <source>
        <dbReference type="RefSeq" id="XP_039122629.1"/>
    </source>
</evidence>
<dbReference type="GO" id="GO:0000139">
    <property type="term" value="C:Golgi membrane"/>
    <property type="evidence" value="ECO:0007669"/>
    <property type="project" value="UniProtKB-SubCell"/>
</dbReference>
<proteinExistence type="inferred from homology"/>
<dbReference type="PANTHER" id="PTHR32285">
    <property type="entry name" value="PROTEIN TRICHOME BIREFRINGENCE-LIKE 9-RELATED"/>
    <property type="match status" value="1"/>
</dbReference>
<gene>
    <name evidence="12" type="primary">LOC120259149</name>
</gene>
<keyword evidence="3 8" id="KW-0812">Transmembrane</keyword>
<comment type="similarity">
    <text evidence="2">Belongs to the PC-esterase family. TBL subfamily.</text>
</comment>
<evidence type="ECO:0000256" key="6">
    <source>
        <dbReference type="ARBA" id="ARBA00023034"/>
    </source>
</evidence>
<evidence type="ECO:0000256" key="4">
    <source>
        <dbReference type="ARBA" id="ARBA00022968"/>
    </source>
</evidence>
<keyword evidence="4" id="KW-0735">Signal-anchor</keyword>
<evidence type="ECO:0000256" key="1">
    <source>
        <dbReference type="ARBA" id="ARBA00004323"/>
    </source>
</evidence>
<comment type="subcellular location">
    <subcellularLocation>
        <location evidence="1">Golgi apparatus membrane</location>
        <topology evidence="1">Single-pass type II membrane protein</topology>
    </subcellularLocation>
</comment>
<keyword evidence="5 8" id="KW-1133">Transmembrane helix</keyword>
<dbReference type="Proteomes" id="UP001515500">
    <property type="component" value="Chromosome 4"/>
</dbReference>
<feature type="domain" description="Trichome birefringence-like C-terminal" evidence="9">
    <location>
        <begin position="130"/>
        <end position="402"/>
    </location>
</feature>
<evidence type="ECO:0000256" key="2">
    <source>
        <dbReference type="ARBA" id="ARBA00007727"/>
    </source>
</evidence>
<dbReference type="InterPro" id="IPR026057">
    <property type="entry name" value="TBL_C"/>
</dbReference>
<dbReference type="PANTHER" id="PTHR32285:SF63">
    <property type="entry name" value="OS01G0880400 PROTEIN"/>
    <property type="match status" value="1"/>
</dbReference>
<keyword evidence="7 8" id="KW-0472">Membrane</keyword>
<dbReference type="Pfam" id="PF14416">
    <property type="entry name" value="PMR5N"/>
    <property type="match status" value="1"/>
</dbReference>
<accession>A0AB40B603</accession>
<dbReference type="RefSeq" id="XP_039122629.1">
    <property type="nucleotide sequence ID" value="XM_039266695.1"/>
</dbReference>
<dbReference type="InterPro" id="IPR025846">
    <property type="entry name" value="TBL_N"/>
</dbReference>
<dbReference type="AlphaFoldDB" id="A0AB40B603"/>